<reference evidence="2" key="1">
    <citation type="submission" date="2018-12" db="EMBL/GenBank/DDBJ databases">
        <authorList>
            <person name="Will S."/>
            <person name="Neumann-Schaal M."/>
            <person name="Henke P."/>
        </authorList>
    </citation>
    <scope>NUCLEOTIDE SEQUENCE</scope>
    <source>
        <strain evidence="2">PCC 7102</strain>
    </source>
</reference>
<keyword evidence="1" id="KW-0812">Transmembrane</keyword>
<dbReference type="OrthoDB" id="515334at2"/>
<feature type="transmembrane region" description="Helical" evidence="1">
    <location>
        <begin position="122"/>
        <end position="140"/>
    </location>
</feature>
<organism evidence="2 3">
    <name type="scientific">Dulcicalothrix desertica PCC 7102</name>
    <dbReference type="NCBI Taxonomy" id="232991"/>
    <lineage>
        <taxon>Bacteria</taxon>
        <taxon>Bacillati</taxon>
        <taxon>Cyanobacteriota</taxon>
        <taxon>Cyanophyceae</taxon>
        <taxon>Nostocales</taxon>
        <taxon>Calotrichaceae</taxon>
        <taxon>Dulcicalothrix</taxon>
    </lineage>
</organism>
<dbReference type="Proteomes" id="UP000271624">
    <property type="component" value="Unassembled WGS sequence"/>
</dbReference>
<name>A0A3S1AKJ2_9CYAN</name>
<keyword evidence="3" id="KW-1185">Reference proteome</keyword>
<keyword evidence="1" id="KW-1133">Transmembrane helix</keyword>
<evidence type="ECO:0000313" key="2">
    <source>
        <dbReference type="EMBL" id="RUT03059.1"/>
    </source>
</evidence>
<dbReference type="RefSeq" id="WP_127083666.1">
    <property type="nucleotide sequence ID" value="NZ_RSCL01000014.1"/>
</dbReference>
<keyword evidence="1" id="KW-0472">Membrane</keyword>
<dbReference type="AlphaFoldDB" id="A0A3S1AKJ2"/>
<gene>
    <name evidence="2" type="ORF">DSM106972_053670</name>
</gene>
<accession>A0A3S1AKJ2</accession>
<sequence>MRVYFIALGICLLTFAKVSTLTCERAFVKDDKCQIVKHGFLWSEEKNIPVDELKGARMIVGGRDIDSYTYQVVLVTNSGDIPFSPNSNFSDKKEQQEAASRIDNFARSRNKTSLDVSLDDRWWVAVGLISLTIGLYPYLFKKNLLNSK</sequence>
<comment type="caution">
    <text evidence="2">The sequence shown here is derived from an EMBL/GenBank/DDBJ whole genome shotgun (WGS) entry which is preliminary data.</text>
</comment>
<dbReference type="EMBL" id="RSCL01000014">
    <property type="protein sequence ID" value="RUT03059.1"/>
    <property type="molecule type" value="Genomic_DNA"/>
</dbReference>
<protein>
    <submittedName>
        <fullName evidence="2">Uncharacterized protein</fullName>
    </submittedName>
</protein>
<reference evidence="2" key="2">
    <citation type="journal article" date="2019" name="Genome Biol. Evol.">
        <title>Day and night: Metabolic profiles and evolutionary relationships of six axenic non-marine cyanobacteria.</title>
        <authorList>
            <person name="Will S.E."/>
            <person name="Henke P."/>
            <person name="Boedeker C."/>
            <person name="Huang S."/>
            <person name="Brinkmann H."/>
            <person name="Rohde M."/>
            <person name="Jarek M."/>
            <person name="Friedl T."/>
            <person name="Seufert S."/>
            <person name="Schumacher M."/>
            <person name="Overmann J."/>
            <person name="Neumann-Schaal M."/>
            <person name="Petersen J."/>
        </authorList>
    </citation>
    <scope>NUCLEOTIDE SEQUENCE [LARGE SCALE GENOMIC DNA]</scope>
    <source>
        <strain evidence="2">PCC 7102</strain>
    </source>
</reference>
<proteinExistence type="predicted"/>
<evidence type="ECO:0000256" key="1">
    <source>
        <dbReference type="SAM" id="Phobius"/>
    </source>
</evidence>
<evidence type="ECO:0000313" key="3">
    <source>
        <dbReference type="Proteomes" id="UP000271624"/>
    </source>
</evidence>